<dbReference type="CDD" id="cd00033">
    <property type="entry name" value="CCP"/>
    <property type="match status" value="3"/>
</dbReference>
<dbReference type="InterPro" id="IPR002035">
    <property type="entry name" value="VWF_A"/>
</dbReference>
<dbReference type="GO" id="GO:0032991">
    <property type="term" value="C:protein-containing complex"/>
    <property type="evidence" value="ECO:0007669"/>
    <property type="project" value="UniProtKB-ARBA"/>
</dbReference>
<feature type="domain" description="HYR" evidence="5">
    <location>
        <begin position="537"/>
        <end position="616"/>
    </location>
</feature>
<keyword evidence="1" id="KW-0677">Repeat</keyword>
<name>A0A1B6CIP8_9HEMI</name>
<evidence type="ECO:0000259" key="6">
    <source>
        <dbReference type="PROSITE" id="PS50923"/>
    </source>
</evidence>
<gene>
    <name evidence="7" type="ORF">g.4669</name>
</gene>
<dbReference type="PANTHER" id="PTHR46343">
    <property type="entry name" value="HYR DOMAIN-CONTAINING PROTEIN"/>
    <property type="match status" value="1"/>
</dbReference>
<evidence type="ECO:0000256" key="3">
    <source>
        <dbReference type="PROSITE-ProRule" id="PRU00302"/>
    </source>
</evidence>
<dbReference type="PROSITE" id="PS50234">
    <property type="entry name" value="VWFA"/>
    <property type="match status" value="1"/>
</dbReference>
<dbReference type="SMART" id="SM00327">
    <property type="entry name" value="VWA"/>
    <property type="match status" value="1"/>
</dbReference>
<feature type="disulfide bond" evidence="3">
    <location>
        <begin position="358"/>
        <end position="385"/>
    </location>
</feature>
<evidence type="ECO:0000256" key="1">
    <source>
        <dbReference type="ARBA" id="ARBA00022737"/>
    </source>
</evidence>
<protein>
    <recommendedName>
        <fullName evidence="8">Sushi, von Willebrand factor type A, EGF and pentraxin domain-containing protein 1</fullName>
    </recommendedName>
</protein>
<dbReference type="PROSITE" id="PS50923">
    <property type="entry name" value="SUSHI"/>
    <property type="match status" value="3"/>
</dbReference>
<dbReference type="SMART" id="SM01411">
    <property type="entry name" value="Ephrin_rec_like"/>
    <property type="match status" value="1"/>
</dbReference>
<dbReference type="SUPFAM" id="SSF57535">
    <property type="entry name" value="Complement control module/SCR domain"/>
    <property type="match status" value="3"/>
</dbReference>
<dbReference type="CDD" id="cd01450">
    <property type="entry name" value="vWFA_subfamily_ECM"/>
    <property type="match status" value="1"/>
</dbReference>
<dbReference type="SUPFAM" id="SSF53300">
    <property type="entry name" value="vWA-like"/>
    <property type="match status" value="1"/>
</dbReference>
<evidence type="ECO:0000256" key="2">
    <source>
        <dbReference type="ARBA" id="ARBA00023157"/>
    </source>
</evidence>
<feature type="disulfide bond" evidence="3">
    <location>
        <begin position="293"/>
        <end position="320"/>
    </location>
</feature>
<dbReference type="Pfam" id="PF00092">
    <property type="entry name" value="VWA"/>
    <property type="match status" value="1"/>
</dbReference>
<reference evidence="7" key="1">
    <citation type="submission" date="2015-12" db="EMBL/GenBank/DDBJ databases">
        <title>De novo transcriptome assembly of four potential Pierce s Disease insect vectors from Arizona vineyards.</title>
        <authorList>
            <person name="Tassone E.E."/>
        </authorList>
    </citation>
    <scope>NUCLEOTIDE SEQUENCE</scope>
</reference>
<dbReference type="Pfam" id="PF02494">
    <property type="entry name" value="HYR"/>
    <property type="match status" value="2"/>
</dbReference>
<dbReference type="InterPro" id="IPR003410">
    <property type="entry name" value="HYR_dom"/>
</dbReference>
<dbReference type="InterPro" id="IPR043555">
    <property type="entry name" value="SRPX-like"/>
</dbReference>
<keyword evidence="2 3" id="KW-1015">Disulfide bond</keyword>
<dbReference type="AlphaFoldDB" id="A0A1B6CIP8"/>
<dbReference type="EMBL" id="GEDC01024008">
    <property type="protein sequence ID" value="JAS13290.1"/>
    <property type="molecule type" value="Transcribed_RNA"/>
</dbReference>
<feature type="domain" description="VWFA" evidence="4">
    <location>
        <begin position="1"/>
        <end position="154"/>
    </location>
</feature>
<sequence>KLLADFTVSPNQTRVTLITFASIGHVVKEIDQIGSENSDQYKCNIIQHHVKYTGGGTYTLGAMLEAQAVFSHSHSTTRKALFLITDGYSNGGDPRPIASLLRTKGVTIYTFGIQNGNTAELFDMATTPRQEHSYILDSFTEFVALARRALHQDLAVGIYTLVKNSSLCIETCGVNAHCACGLRTGQYACLCPPGHYGLGTVDQDHPCLPCPNGTYNDGTAPGDVTMCIPCPDINHVTLHPGRGIGDCICKHGFTPNGTTCEMVMCQHLKPPANGYFVGGWCSNVVNAGCGTRCKTGYTLLGSSVRLCQQDGTWSGTKTSCVVKRCHRPTVPRNGAVSCFPYIPIEEDFPVDTECRFSCQYGSHLIGSAVRVCLPLGRWDGLPASCKTTHCQTLPKVANGIWEPEKCTIQKKKPFGTICEIFCENGFEIQGISVRECGAKGSWTNKKELTQCIDVTPPSITCPSNIETTTDAGAGYATVTWDEPIPTDNSKESVLIWSQPATEIPMKFQIGVTNISYVATDSSYNQAVCVFSINVIDTEPPRIEGCESPQRFYLNGASAKNITWEEPQIFDNSKKEINVDVSHEFGYFSLGVTQVQYTATDSSGNNSTCIIEIIVKENGCSDLIPHSISNCSQTSCYITCDEGYEFIDSNSTFEVAYPCENMQDSLPTCSEMKEPNAVSQEGTLSLEPVLPKLCNDSNFLKQVALETKQNIIEACENSLEGCEVSSSINAECEDVLSNIEEETNKITTRRRRKAPHKRLNVNFNISGKNNMKNIHHQLSSFGKNNTLL</sequence>
<dbReference type="PROSITE" id="PS50825">
    <property type="entry name" value="HYR"/>
    <property type="match status" value="2"/>
</dbReference>
<dbReference type="InterPro" id="IPR035976">
    <property type="entry name" value="Sushi/SCR/CCP_sf"/>
</dbReference>
<evidence type="ECO:0000313" key="7">
    <source>
        <dbReference type="EMBL" id="JAS13290.1"/>
    </source>
</evidence>
<feature type="non-terminal residue" evidence="7">
    <location>
        <position position="787"/>
    </location>
</feature>
<keyword evidence="3" id="KW-0768">Sushi</keyword>
<dbReference type="Gene3D" id="2.10.70.10">
    <property type="entry name" value="Complement Module, domain 1"/>
    <property type="match status" value="3"/>
</dbReference>
<comment type="caution">
    <text evidence="3">Lacks conserved residue(s) required for the propagation of feature annotation.</text>
</comment>
<accession>A0A1B6CIP8</accession>
<feature type="domain" description="HYR" evidence="5">
    <location>
        <begin position="452"/>
        <end position="536"/>
    </location>
</feature>
<feature type="domain" description="Sushi" evidence="6">
    <location>
        <begin position="388"/>
        <end position="453"/>
    </location>
</feature>
<proteinExistence type="predicted"/>
<dbReference type="Gene3D" id="3.40.50.410">
    <property type="entry name" value="von Willebrand factor, type A domain"/>
    <property type="match status" value="1"/>
</dbReference>
<evidence type="ECO:0000259" key="4">
    <source>
        <dbReference type="PROSITE" id="PS50234"/>
    </source>
</evidence>
<organism evidence="7">
    <name type="scientific">Clastoptera arizonana</name>
    <name type="common">Arizona spittle bug</name>
    <dbReference type="NCBI Taxonomy" id="38151"/>
    <lineage>
        <taxon>Eukaryota</taxon>
        <taxon>Metazoa</taxon>
        <taxon>Ecdysozoa</taxon>
        <taxon>Arthropoda</taxon>
        <taxon>Hexapoda</taxon>
        <taxon>Insecta</taxon>
        <taxon>Pterygota</taxon>
        <taxon>Neoptera</taxon>
        <taxon>Paraneoptera</taxon>
        <taxon>Hemiptera</taxon>
        <taxon>Auchenorrhyncha</taxon>
        <taxon>Cercopoidea</taxon>
        <taxon>Clastopteridae</taxon>
        <taxon>Clastoptera</taxon>
    </lineage>
</organism>
<dbReference type="InterPro" id="IPR036465">
    <property type="entry name" value="vWFA_dom_sf"/>
</dbReference>
<feature type="domain" description="Sushi" evidence="6">
    <location>
        <begin position="263"/>
        <end position="322"/>
    </location>
</feature>
<dbReference type="Pfam" id="PF00084">
    <property type="entry name" value="Sushi"/>
    <property type="match status" value="3"/>
</dbReference>
<evidence type="ECO:0000259" key="5">
    <source>
        <dbReference type="PROSITE" id="PS50825"/>
    </source>
</evidence>
<dbReference type="PANTHER" id="PTHR46343:SF2">
    <property type="entry name" value="SUSHI_VON WILLEBRAND FACTOR TYPE A_EGF_PENTRAXIN DOMAIN-CONTAINING 1"/>
    <property type="match status" value="1"/>
</dbReference>
<dbReference type="InterPro" id="IPR000436">
    <property type="entry name" value="Sushi_SCR_CCP_dom"/>
</dbReference>
<feature type="domain" description="Sushi" evidence="6">
    <location>
        <begin position="323"/>
        <end position="387"/>
    </location>
</feature>
<dbReference type="SMART" id="SM00032">
    <property type="entry name" value="CCP"/>
    <property type="match status" value="3"/>
</dbReference>
<dbReference type="Gene3D" id="2.10.50.10">
    <property type="entry name" value="Tumor Necrosis Factor Receptor, subunit A, domain 2"/>
    <property type="match status" value="1"/>
</dbReference>
<feature type="non-terminal residue" evidence="7">
    <location>
        <position position="1"/>
    </location>
</feature>
<evidence type="ECO:0008006" key="8">
    <source>
        <dbReference type="Google" id="ProtNLM"/>
    </source>
</evidence>